<dbReference type="PANTHER" id="PTHR47657">
    <property type="entry name" value="STEROL REGULATORY ELEMENT-BINDING PROTEIN ECM22"/>
    <property type="match status" value="1"/>
</dbReference>
<comment type="caution">
    <text evidence="2">The sequence shown here is derived from an EMBL/GenBank/DDBJ whole genome shotgun (WGS) entry which is preliminary data.</text>
</comment>
<reference evidence="2 3" key="1">
    <citation type="journal article" date="2023" name="IMA Fungus">
        <title>Comparative genomic study of the Penicillium genus elucidates a diverse pangenome and 15 lateral gene transfer events.</title>
        <authorList>
            <person name="Petersen C."/>
            <person name="Sorensen T."/>
            <person name="Nielsen M.R."/>
            <person name="Sondergaard T.E."/>
            <person name="Sorensen J.L."/>
            <person name="Fitzpatrick D.A."/>
            <person name="Frisvad J.C."/>
            <person name="Nielsen K.L."/>
        </authorList>
    </citation>
    <scope>NUCLEOTIDE SEQUENCE [LARGE SCALE GENOMIC DNA]</scope>
    <source>
        <strain evidence="2 3">IBT 35679</strain>
    </source>
</reference>
<dbReference type="PANTHER" id="PTHR47657:SF14">
    <property type="entry name" value="ZN(2)-C6 FUNGAL-TYPE DOMAIN-CONTAINING PROTEIN"/>
    <property type="match status" value="1"/>
</dbReference>
<evidence type="ECO:0000256" key="1">
    <source>
        <dbReference type="SAM" id="MobiDB-lite"/>
    </source>
</evidence>
<dbReference type="EMBL" id="JAQIZZ010000003">
    <property type="protein sequence ID" value="KAJ5545968.1"/>
    <property type="molecule type" value="Genomic_DNA"/>
</dbReference>
<evidence type="ECO:0008006" key="4">
    <source>
        <dbReference type="Google" id="ProtNLM"/>
    </source>
</evidence>
<dbReference type="Proteomes" id="UP001220324">
    <property type="component" value="Unassembled WGS sequence"/>
</dbReference>
<keyword evidence="3" id="KW-1185">Reference proteome</keyword>
<proteinExistence type="predicted"/>
<dbReference type="AlphaFoldDB" id="A0AAD6GHY6"/>
<name>A0AAD6GHY6_9EURO</name>
<gene>
    <name evidence="2" type="ORF">N7494_003553</name>
</gene>
<accession>A0AAD6GHY6</accession>
<dbReference type="InterPro" id="IPR021858">
    <property type="entry name" value="Fun_TF"/>
</dbReference>
<dbReference type="Pfam" id="PF11951">
    <property type="entry name" value="Fungal_trans_2"/>
    <property type="match status" value="1"/>
</dbReference>
<dbReference type="GO" id="GO:0000981">
    <property type="term" value="F:DNA-binding transcription factor activity, RNA polymerase II-specific"/>
    <property type="evidence" value="ECO:0007669"/>
    <property type="project" value="TreeGrafter"/>
</dbReference>
<organism evidence="2 3">
    <name type="scientific">Penicillium frequentans</name>
    <dbReference type="NCBI Taxonomy" id="3151616"/>
    <lineage>
        <taxon>Eukaryota</taxon>
        <taxon>Fungi</taxon>
        <taxon>Dikarya</taxon>
        <taxon>Ascomycota</taxon>
        <taxon>Pezizomycotina</taxon>
        <taxon>Eurotiomycetes</taxon>
        <taxon>Eurotiomycetidae</taxon>
        <taxon>Eurotiales</taxon>
        <taxon>Aspergillaceae</taxon>
        <taxon>Penicillium</taxon>
    </lineage>
</organism>
<evidence type="ECO:0000313" key="2">
    <source>
        <dbReference type="EMBL" id="KAJ5545968.1"/>
    </source>
</evidence>
<feature type="region of interest" description="Disordered" evidence="1">
    <location>
        <begin position="298"/>
        <end position="317"/>
    </location>
</feature>
<protein>
    <recommendedName>
        <fullName evidence="4">Sterol uptake control protein 2</fullName>
    </recommendedName>
</protein>
<dbReference type="InterPro" id="IPR052400">
    <property type="entry name" value="Zn2-C6_fungal_TF"/>
</dbReference>
<sequence length="317" mass="35877">MHHWVTATAATMSAADLPAVHEMWSLAVPEMAFEYEPLLHTLLALSAAHRATLFPDQSNSLRPIQHAYIDFALQEHRPITADLDGNTSEAVCANAMLLSLYTLFLRSEPSSDSYEPPLLWLSVARGIRTIMRTVFHQLIQSDSKLNPLLLAKPLLFHEGLSNFKGTAKPFHFILEYRQDEENIDEKTQKAYSESVDYLECLYTASKSPTSKWVLRKMFTGFPPMVPQFYELVTEKRPRALVILGYLFALAKKVENVWWLQGIPEREVRGIESILPAEWKWTMVWPLNLINEDPSVTSEEGNIATATPSATSNIAETS</sequence>
<evidence type="ECO:0000313" key="3">
    <source>
        <dbReference type="Proteomes" id="UP001220324"/>
    </source>
</evidence>